<evidence type="ECO:0000256" key="2">
    <source>
        <dbReference type="ARBA" id="ARBA00022857"/>
    </source>
</evidence>
<dbReference type="SUPFAM" id="SSF51735">
    <property type="entry name" value="NAD(P)-binding Rossmann-fold domains"/>
    <property type="match status" value="1"/>
</dbReference>
<dbReference type="AlphaFoldDB" id="A0A2H3TBW4"/>
<evidence type="ECO:0000313" key="4">
    <source>
        <dbReference type="EMBL" id="SCO86248.1"/>
    </source>
</evidence>
<evidence type="ECO:0000256" key="1">
    <source>
        <dbReference type="ARBA" id="ARBA00006484"/>
    </source>
</evidence>
<proteinExistence type="inferred from homology"/>
<dbReference type="VEuPathDB" id="FungiDB:FOZG_03295"/>
<dbReference type="Gene3D" id="3.40.50.720">
    <property type="entry name" value="NAD(P)-binding Rossmann-like Domain"/>
    <property type="match status" value="1"/>
</dbReference>
<keyword evidence="2" id="KW-0521">NADP</keyword>
<dbReference type="VEuPathDB" id="FungiDB:FOMG_03372"/>
<dbReference type="VEuPathDB" id="FungiDB:FOC4_g10003597"/>
<sequence length="74" mass="8143">MAMAPSVRVNAVSPGFMETKWIAGFPQSKIDQARDKTLLKRITEVEDVADQIILLLQSESVTGTNVVMDSGFFI</sequence>
<dbReference type="GO" id="GO:0016491">
    <property type="term" value="F:oxidoreductase activity"/>
    <property type="evidence" value="ECO:0007669"/>
    <property type="project" value="UniProtKB-KW"/>
</dbReference>
<dbReference type="InterPro" id="IPR052178">
    <property type="entry name" value="Sec_Metab_Biosynth_SDR"/>
</dbReference>
<protein>
    <submittedName>
        <fullName evidence="4">Related to cis-1,2-dihydro-1,2-dihydroxynaphthalene dehydrogenase</fullName>
    </submittedName>
</protein>
<comment type="similarity">
    <text evidence="1">Belongs to the short-chain dehydrogenases/reductases (SDR) family.</text>
</comment>
<dbReference type="PRINTS" id="PR00081">
    <property type="entry name" value="GDHRDH"/>
</dbReference>
<dbReference type="Pfam" id="PF13561">
    <property type="entry name" value="adh_short_C2"/>
    <property type="match status" value="1"/>
</dbReference>
<reference evidence="5" key="1">
    <citation type="submission" date="2016-09" db="EMBL/GenBank/DDBJ databases">
        <authorList>
            <person name="Guldener U."/>
        </authorList>
    </citation>
    <scope>NUCLEOTIDE SEQUENCE [LARGE SCALE GENOMIC DNA]</scope>
    <source>
        <strain evidence="5">V64-1</strain>
    </source>
</reference>
<dbReference type="VEuPathDB" id="FungiDB:FOC1_g10005253"/>
<accession>A0A2H3TBW4</accession>
<gene>
    <name evidence="4" type="ORF">FRV6_10375</name>
</gene>
<dbReference type="InterPro" id="IPR036291">
    <property type="entry name" value="NAD(P)-bd_dom_sf"/>
</dbReference>
<keyword evidence="3" id="KW-0560">Oxidoreductase</keyword>
<name>A0A2H3TBW4_FUSOX</name>
<dbReference type="VEuPathDB" id="FungiDB:FOXG_03866"/>
<evidence type="ECO:0000256" key="3">
    <source>
        <dbReference type="ARBA" id="ARBA00023002"/>
    </source>
</evidence>
<dbReference type="PANTHER" id="PTHR43618">
    <property type="entry name" value="7-ALPHA-HYDROXYSTEROID DEHYDROGENASE"/>
    <property type="match status" value="1"/>
</dbReference>
<dbReference type="PANTHER" id="PTHR43618:SF13">
    <property type="entry name" value="CHAIN DEHYDROGENASE, PUTATIVE (AFU_ORTHOLOGUE AFUA_1G17650)-RELATED"/>
    <property type="match status" value="1"/>
</dbReference>
<organism evidence="4 5">
    <name type="scientific">Fusarium oxysporum</name>
    <name type="common">Fusarium vascular wilt</name>
    <dbReference type="NCBI Taxonomy" id="5507"/>
    <lineage>
        <taxon>Eukaryota</taxon>
        <taxon>Fungi</taxon>
        <taxon>Dikarya</taxon>
        <taxon>Ascomycota</taxon>
        <taxon>Pezizomycotina</taxon>
        <taxon>Sordariomycetes</taxon>
        <taxon>Hypocreomycetidae</taxon>
        <taxon>Hypocreales</taxon>
        <taxon>Nectriaceae</taxon>
        <taxon>Fusarium</taxon>
        <taxon>Fusarium oxysporum species complex</taxon>
    </lineage>
</organism>
<dbReference type="InterPro" id="IPR002347">
    <property type="entry name" value="SDR_fam"/>
</dbReference>
<dbReference type="VEuPathDB" id="FungiDB:FOIG_16931"/>
<dbReference type="EMBL" id="FMJY01000006">
    <property type="protein sequence ID" value="SCO86248.1"/>
    <property type="molecule type" value="Genomic_DNA"/>
</dbReference>
<dbReference type="VEuPathDB" id="FungiDB:HZS61_014035"/>
<evidence type="ECO:0000313" key="5">
    <source>
        <dbReference type="Proteomes" id="UP000219369"/>
    </source>
</evidence>
<dbReference type="Proteomes" id="UP000219369">
    <property type="component" value="Unassembled WGS sequence"/>
</dbReference>
<dbReference type="OrthoDB" id="37659at2759"/>